<dbReference type="GO" id="GO:0004523">
    <property type="term" value="F:RNA-DNA hybrid ribonuclease activity"/>
    <property type="evidence" value="ECO:0007669"/>
    <property type="project" value="InterPro"/>
</dbReference>
<keyword evidence="6" id="KW-1185">Reference proteome</keyword>
<dbReference type="Gene3D" id="3.30.420.10">
    <property type="entry name" value="Ribonuclease H-like superfamily/Ribonuclease H"/>
    <property type="match status" value="1"/>
</dbReference>
<dbReference type="EMBL" id="JAAIUW010000011">
    <property type="protein sequence ID" value="KAF7809653.1"/>
    <property type="molecule type" value="Genomic_DNA"/>
</dbReference>
<dbReference type="Proteomes" id="UP000634136">
    <property type="component" value="Unassembled WGS sequence"/>
</dbReference>
<dbReference type="OrthoDB" id="1933717at2759"/>
<dbReference type="PROSITE" id="PS00061">
    <property type="entry name" value="ADH_SHORT"/>
    <property type="match status" value="1"/>
</dbReference>
<evidence type="ECO:0000256" key="1">
    <source>
        <dbReference type="ARBA" id="ARBA00006484"/>
    </source>
</evidence>
<dbReference type="Pfam" id="PF13456">
    <property type="entry name" value="RVT_3"/>
    <property type="match status" value="1"/>
</dbReference>
<accession>A0A834SUA5</accession>
<keyword evidence="2" id="KW-0521">NADP</keyword>
<comment type="caution">
    <text evidence="5">The sequence shown here is derived from an EMBL/GenBank/DDBJ whole genome shotgun (WGS) entry which is preliminary data.</text>
</comment>
<dbReference type="InterPro" id="IPR036397">
    <property type="entry name" value="RNaseH_sf"/>
</dbReference>
<dbReference type="GO" id="GO:0016491">
    <property type="term" value="F:oxidoreductase activity"/>
    <property type="evidence" value="ECO:0007669"/>
    <property type="project" value="UniProtKB-KW"/>
</dbReference>
<evidence type="ECO:0000313" key="6">
    <source>
        <dbReference type="Proteomes" id="UP000634136"/>
    </source>
</evidence>
<dbReference type="Gene3D" id="3.40.50.720">
    <property type="entry name" value="NAD(P)-binding Rossmann-like Domain"/>
    <property type="match status" value="1"/>
</dbReference>
<proteinExistence type="inferred from homology"/>
<evidence type="ECO:0000259" key="4">
    <source>
        <dbReference type="Pfam" id="PF13456"/>
    </source>
</evidence>
<comment type="similarity">
    <text evidence="1">Belongs to the short-chain dehydrogenases/reductases (SDR) family.</text>
</comment>
<organism evidence="5 6">
    <name type="scientific">Senna tora</name>
    <dbReference type="NCBI Taxonomy" id="362788"/>
    <lineage>
        <taxon>Eukaryota</taxon>
        <taxon>Viridiplantae</taxon>
        <taxon>Streptophyta</taxon>
        <taxon>Embryophyta</taxon>
        <taxon>Tracheophyta</taxon>
        <taxon>Spermatophyta</taxon>
        <taxon>Magnoliopsida</taxon>
        <taxon>eudicotyledons</taxon>
        <taxon>Gunneridae</taxon>
        <taxon>Pentapetalae</taxon>
        <taxon>rosids</taxon>
        <taxon>fabids</taxon>
        <taxon>Fabales</taxon>
        <taxon>Fabaceae</taxon>
        <taxon>Caesalpinioideae</taxon>
        <taxon>Cassia clade</taxon>
        <taxon>Senna</taxon>
    </lineage>
</organism>
<protein>
    <submittedName>
        <fullName evidence="5">Putative oxidoreductase</fullName>
    </submittedName>
</protein>
<dbReference type="GO" id="GO:0016020">
    <property type="term" value="C:membrane"/>
    <property type="evidence" value="ECO:0007669"/>
    <property type="project" value="TreeGrafter"/>
</dbReference>
<evidence type="ECO:0000256" key="2">
    <source>
        <dbReference type="ARBA" id="ARBA00022857"/>
    </source>
</evidence>
<dbReference type="PRINTS" id="PR00081">
    <property type="entry name" value="GDHRDH"/>
</dbReference>
<dbReference type="GO" id="GO:0003676">
    <property type="term" value="F:nucleic acid binding"/>
    <property type="evidence" value="ECO:0007669"/>
    <property type="project" value="InterPro"/>
</dbReference>
<dbReference type="InterPro" id="IPR002347">
    <property type="entry name" value="SDR_fam"/>
</dbReference>
<keyword evidence="3" id="KW-0560">Oxidoreductase</keyword>
<dbReference type="InterPro" id="IPR036291">
    <property type="entry name" value="NAD(P)-bd_dom_sf"/>
</dbReference>
<dbReference type="PANTHER" id="PTHR43490">
    <property type="entry name" value="(+)-NEOMENTHOL DEHYDROGENASE"/>
    <property type="match status" value="1"/>
</dbReference>
<reference evidence="5" key="1">
    <citation type="submission" date="2020-09" db="EMBL/GenBank/DDBJ databases">
        <title>Genome-Enabled Discovery of Anthraquinone Biosynthesis in Senna tora.</title>
        <authorList>
            <person name="Kang S.-H."/>
            <person name="Pandey R.P."/>
            <person name="Lee C.-M."/>
            <person name="Sim J.-S."/>
            <person name="Jeong J.-T."/>
            <person name="Choi B.-S."/>
            <person name="Jung M."/>
            <person name="Ginzburg D."/>
            <person name="Zhao K."/>
            <person name="Won S.Y."/>
            <person name="Oh T.-J."/>
            <person name="Yu Y."/>
            <person name="Kim N.-H."/>
            <person name="Lee O.R."/>
            <person name="Lee T.-H."/>
            <person name="Bashyal P."/>
            <person name="Kim T.-S."/>
            <person name="Lee W.-H."/>
            <person name="Kawkins C."/>
            <person name="Kim C.-K."/>
            <person name="Kim J.S."/>
            <person name="Ahn B.O."/>
            <person name="Rhee S.Y."/>
            <person name="Sohng J.K."/>
        </authorList>
    </citation>
    <scope>NUCLEOTIDE SEQUENCE</scope>
    <source>
        <tissue evidence="5">Leaf</tissue>
    </source>
</reference>
<name>A0A834SUA5_9FABA</name>
<dbReference type="PANTHER" id="PTHR43490:SF98">
    <property type="entry name" value="OS02G0640600 PROTEIN"/>
    <property type="match status" value="1"/>
</dbReference>
<gene>
    <name evidence="5" type="ORF">G2W53_036396</name>
</gene>
<feature type="domain" description="RNase H type-1" evidence="4">
    <location>
        <begin position="15"/>
        <end position="53"/>
    </location>
</feature>
<evidence type="ECO:0000256" key="3">
    <source>
        <dbReference type="ARBA" id="ARBA00023002"/>
    </source>
</evidence>
<dbReference type="InterPro" id="IPR020904">
    <property type="entry name" value="Sc_DH/Rdtase_CS"/>
</dbReference>
<dbReference type="SUPFAM" id="SSF51735">
    <property type="entry name" value="NAD(P)-binding Rossmann-fold domains"/>
    <property type="match status" value="1"/>
</dbReference>
<dbReference type="InterPro" id="IPR002156">
    <property type="entry name" value="RNaseH_domain"/>
</dbReference>
<dbReference type="AlphaFoldDB" id="A0A834SUA5"/>
<evidence type="ECO:0000313" key="5">
    <source>
        <dbReference type="EMBL" id="KAF7809653.1"/>
    </source>
</evidence>
<dbReference type="Pfam" id="PF13561">
    <property type="entry name" value="adh_short_C2"/>
    <property type="match status" value="1"/>
</dbReference>
<sequence>MVNGLSGVASTVDWKASNLVSDILSLFLVFSSVRFSWIRRSGNLAANWLAKAAVKGMCPDGWVVRPPSPLASLLKLDRVGGVIIGDYSLATLAITNGGALSEDERKRVMSEPYELGEECVETNYYGAKRTVEALLPLLQLSHSPRIVNVSSSMGTLKMVSNEWARGVLSDVEKFTEERINEVVKEFLKDFKEGSHERKRWPKIFAAYVVSKAALNAYTRILAMKYPKICINCLCPGYVKTDINGNTGILTVKEGASKVVRLALLPNGSPSGLFYSNNKVSHF</sequence>